<dbReference type="EMBL" id="ACEN01000108">
    <property type="protein sequence ID" value="EEG32455.1"/>
    <property type="molecule type" value="Genomic_DNA"/>
</dbReference>
<reference evidence="2 3" key="1">
    <citation type="submission" date="2009-01" db="EMBL/GenBank/DDBJ databases">
        <authorList>
            <person name="Fulton L."/>
            <person name="Clifton S."/>
            <person name="Chinwalla A.T."/>
            <person name="Mitreva M."/>
            <person name="Sodergren E."/>
            <person name="Weinstock G."/>
            <person name="Clifton S."/>
            <person name="Dooling D.J."/>
            <person name="Fulton B."/>
            <person name="Minx P."/>
            <person name="Pepin K.H."/>
            <person name="Johnson M."/>
            <person name="Bhonagiri V."/>
            <person name="Nash W.E."/>
            <person name="Mardis E.R."/>
            <person name="Wilson R.K."/>
        </authorList>
    </citation>
    <scope>NUCLEOTIDE SEQUENCE [LARGE SCALE GENOMIC DNA]</scope>
    <source>
        <strain evidence="2 3">NRL30031/H210</strain>
    </source>
</reference>
<accession>C0ER89</accession>
<keyword evidence="1" id="KW-0812">Transmembrane</keyword>
<dbReference type="Proteomes" id="UP000004457">
    <property type="component" value="Unassembled WGS sequence"/>
</dbReference>
<evidence type="ECO:0000313" key="2">
    <source>
        <dbReference type="EMBL" id="EEG32455.1"/>
    </source>
</evidence>
<keyword evidence="3" id="KW-1185">Reference proteome</keyword>
<name>C0ER89_NEIFL</name>
<protein>
    <submittedName>
        <fullName evidence="2">Uncharacterized protein</fullName>
    </submittedName>
</protein>
<organism evidence="2 3">
    <name type="scientific">Neisseria flavescens NRL30031/H210</name>
    <dbReference type="NCBI Taxonomy" id="546264"/>
    <lineage>
        <taxon>Bacteria</taxon>
        <taxon>Pseudomonadati</taxon>
        <taxon>Pseudomonadota</taxon>
        <taxon>Betaproteobacteria</taxon>
        <taxon>Neisseriales</taxon>
        <taxon>Neisseriaceae</taxon>
        <taxon>Neisseria</taxon>
    </lineage>
</organism>
<sequence length="61" mass="7195">MVKLKHTVFNLYQYLSFYLHVLPVCDLVIPVMTKFDFFKQLMKNTNTVSNLIIGNFINLII</sequence>
<keyword evidence="1" id="KW-1133">Transmembrane helix</keyword>
<keyword evidence="1" id="KW-0472">Membrane</keyword>
<gene>
    <name evidence="2" type="ORF">NEIFLAOT_02490</name>
</gene>
<evidence type="ECO:0000256" key="1">
    <source>
        <dbReference type="SAM" id="Phobius"/>
    </source>
</evidence>
<dbReference type="AlphaFoldDB" id="C0ER89"/>
<proteinExistence type="predicted"/>
<evidence type="ECO:0000313" key="3">
    <source>
        <dbReference type="Proteomes" id="UP000004457"/>
    </source>
</evidence>
<feature type="transmembrane region" description="Helical" evidence="1">
    <location>
        <begin position="12"/>
        <end position="33"/>
    </location>
</feature>
<comment type="caution">
    <text evidence="2">The sequence shown here is derived from an EMBL/GenBank/DDBJ whole genome shotgun (WGS) entry which is preliminary data.</text>
</comment>